<dbReference type="PROSITE" id="PS01124">
    <property type="entry name" value="HTH_ARAC_FAMILY_2"/>
    <property type="match status" value="1"/>
</dbReference>
<dbReference type="GeneID" id="57776747"/>
<evidence type="ECO:0000259" key="4">
    <source>
        <dbReference type="PROSITE" id="PS01124"/>
    </source>
</evidence>
<dbReference type="InterPro" id="IPR032783">
    <property type="entry name" value="AraC_lig"/>
</dbReference>
<reference evidence="5 6" key="1">
    <citation type="submission" date="2017-10" db="EMBL/GenBank/DDBJ databases">
        <title>Sphingobium yanoikuyae S72.</title>
        <authorList>
            <person name="Sanchez E."/>
            <person name="Bustos P."/>
            <person name="Mendoza P."/>
            <person name="Guo X."/>
            <person name="Mendoza A."/>
        </authorList>
    </citation>
    <scope>NUCLEOTIDE SEQUENCE [LARGE SCALE GENOMIC DNA]</scope>
    <source>
        <strain evidence="5 6">S72</strain>
    </source>
</reference>
<dbReference type="InterPro" id="IPR011051">
    <property type="entry name" value="RmlC_Cupin_sf"/>
</dbReference>
<dbReference type="GO" id="GO:0003700">
    <property type="term" value="F:DNA-binding transcription factor activity"/>
    <property type="evidence" value="ECO:0007669"/>
    <property type="project" value="InterPro"/>
</dbReference>
<keyword evidence="1" id="KW-0805">Transcription regulation</keyword>
<evidence type="ECO:0000313" key="5">
    <source>
        <dbReference type="EMBL" id="ATI79934.1"/>
    </source>
</evidence>
<dbReference type="PRINTS" id="PR00032">
    <property type="entry name" value="HTHARAC"/>
</dbReference>
<dbReference type="Gene3D" id="1.10.10.60">
    <property type="entry name" value="Homeodomain-like"/>
    <property type="match status" value="2"/>
</dbReference>
<evidence type="ECO:0000313" key="6">
    <source>
        <dbReference type="Proteomes" id="UP000219422"/>
    </source>
</evidence>
<dbReference type="InterPro" id="IPR020449">
    <property type="entry name" value="Tscrpt_reg_AraC-type_HTH"/>
</dbReference>
<evidence type="ECO:0000256" key="1">
    <source>
        <dbReference type="ARBA" id="ARBA00023015"/>
    </source>
</evidence>
<dbReference type="Pfam" id="PF12833">
    <property type="entry name" value="HTH_18"/>
    <property type="match status" value="1"/>
</dbReference>
<name>A0A291MXR2_SPHYA</name>
<dbReference type="SUPFAM" id="SSF51182">
    <property type="entry name" value="RmlC-like cupins"/>
    <property type="match status" value="1"/>
</dbReference>
<feature type="domain" description="HTH araC/xylS-type" evidence="4">
    <location>
        <begin position="228"/>
        <end position="326"/>
    </location>
</feature>
<dbReference type="SMART" id="SM00342">
    <property type="entry name" value="HTH_ARAC"/>
    <property type="match status" value="1"/>
</dbReference>
<dbReference type="GO" id="GO:0043565">
    <property type="term" value="F:sequence-specific DNA binding"/>
    <property type="evidence" value="ECO:0007669"/>
    <property type="project" value="InterPro"/>
</dbReference>
<dbReference type="SUPFAM" id="SSF46689">
    <property type="entry name" value="Homeodomain-like"/>
    <property type="match status" value="2"/>
</dbReference>
<sequence length="331" mass="37386">MTRNPDRLTNHPVNLPSPHHLERRLDTLSHLLSWVRLRGEMVYRADLTESHRLRFAPGASHVHLVTQGTVELRPHGEDSVRLHAGDLALLPHGYGHEIAIGAHAQDEAIDAFDPNFFDADRLQMKNGNGPATTRMIGSLFRYERTPLPPVLNALPSVVYLKATHPQTQDWRNAMATFLIAEVENPAPGSALMISRIIDLMVIRTLRSWAGEQPMDLTWLGGEREERLGRVLAVMHEEPARVWTVHALAQIAGMSRSVFADRFARAYGEPPLRYLMRWRFLLAIDLLEQRNLPVSEIAYLVGYQSEAGFSRAFKAFHGVPPSSVREEARISR</sequence>
<dbReference type="AlphaFoldDB" id="A0A291MXR2"/>
<evidence type="ECO:0000256" key="3">
    <source>
        <dbReference type="ARBA" id="ARBA00023163"/>
    </source>
</evidence>
<protein>
    <submittedName>
        <fullName evidence="5">AraC family transcriptional regulator</fullName>
    </submittedName>
</protein>
<gene>
    <name evidence="5" type="ORF">A6768_07855</name>
</gene>
<dbReference type="Proteomes" id="UP000219422">
    <property type="component" value="Chromosome"/>
</dbReference>
<dbReference type="KEGG" id="sya:A6768_07855"/>
<keyword evidence="3" id="KW-0804">Transcription</keyword>
<dbReference type="InterPro" id="IPR050204">
    <property type="entry name" value="AraC_XylS_family_regulators"/>
</dbReference>
<dbReference type="RefSeq" id="WP_097383186.1">
    <property type="nucleotide sequence ID" value="NZ_CP023741.1"/>
</dbReference>
<accession>A0A291MXR2</accession>
<dbReference type="InterPro" id="IPR009057">
    <property type="entry name" value="Homeodomain-like_sf"/>
</dbReference>
<proteinExistence type="predicted"/>
<organism evidence="5 6">
    <name type="scientific">Sphingobium yanoikuyae</name>
    <name type="common">Sphingomonas yanoikuyae</name>
    <dbReference type="NCBI Taxonomy" id="13690"/>
    <lineage>
        <taxon>Bacteria</taxon>
        <taxon>Pseudomonadati</taxon>
        <taxon>Pseudomonadota</taxon>
        <taxon>Alphaproteobacteria</taxon>
        <taxon>Sphingomonadales</taxon>
        <taxon>Sphingomonadaceae</taxon>
        <taxon>Sphingobium</taxon>
    </lineage>
</organism>
<keyword evidence="2" id="KW-0238">DNA-binding</keyword>
<dbReference type="InterPro" id="IPR018060">
    <property type="entry name" value="HTH_AraC"/>
</dbReference>
<dbReference type="Pfam" id="PF12852">
    <property type="entry name" value="Cupin_6"/>
    <property type="match status" value="1"/>
</dbReference>
<dbReference type="PANTHER" id="PTHR46796">
    <property type="entry name" value="HTH-TYPE TRANSCRIPTIONAL ACTIVATOR RHAS-RELATED"/>
    <property type="match status" value="1"/>
</dbReference>
<evidence type="ECO:0000256" key="2">
    <source>
        <dbReference type="ARBA" id="ARBA00023125"/>
    </source>
</evidence>
<dbReference type="PANTHER" id="PTHR46796:SF7">
    <property type="entry name" value="ARAC FAMILY TRANSCRIPTIONAL REGULATOR"/>
    <property type="match status" value="1"/>
</dbReference>
<dbReference type="EMBL" id="CP023741">
    <property type="protein sequence ID" value="ATI79934.1"/>
    <property type="molecule type" value="Genomic_DNA"/>
</dbReference>